<gene>
    <name evidence="9" type="ordered locus">AciPR4_3925</name>
</gene>
<evidence type="ECO:0000256" key="2">
    <source>
        <dbReference type="ARBA" id="ARBA00005992"/>
    </source>
</evidence>
<dbReference type="InterPro" id="IPR002477">
    <property type="entry name" value="Peptidoglycan-bd-like"/>
</dbReference>
<comment type="similarity">
    <text evidence="2">Belongs to the YkuD family.</text>
</comment>
<evidence type="ECO:0000256" key="4">
    <source>
        <dbReference type="ARBA" id="ARBA00022960"/>
    </source>
</evidence>
<dbReference type="Gene3D" id="2.40.440.10">
    <property type="entry name" value="L,D-transpeptidase catalytic domain-like"/>
    <property type="match status" value="1"/>
</dbReference>
<dbReference type="PANTHER" id="PTHR41533:SF2">
    <property type="entry name" value="BLR7131 PROTEIN"/>
    <property type="match status" value="1"/>
</dbReference>
<sequence length="569" mass="64179">MTSKLRRSLIALSFFALLLSVEGCKHRKRHQTAGEAAPDFAPQLHQLADSKTLPQLRWPDFSDYKSTVQTFYNNGDWDIVWSDNGKPTKQAYALVRNFQHASERGLIPDDYDAWRWDARMATLKKKDPVQTAQFDVMMTVVAMRFISDLHIGRVNPQHFSFGVNVDAKKYDLAQFVQERLIDSTDVDDALNDAEPQSPEYRATKAAIVHYVGLLPQDHTSPVPMVTGKSIEPGKPWAGSQALSGRLALFGDLDNVPDTVSASTYDPQLTDALKKFQHRHGIEEDGKIGKDTVNALNTPLGVRINQLTDTLERWRWLSDEYQNAAIMVNLPEYTLRAFSDGHHEEFSMRVVVGQSVKEHRTPVITDHMKYLVFRPFWNVPPSIMKAEIAPHMRASSGYLASHNFETVDNKGNPVSASAEQVARAGVIVREKPGPKNSLGLVKFLFPNTFNVYLHSTPATELFSRSKRDFSHGCVRLQEPEKLAAWVLRDNSKWNDDSIHEAMENGQDNKTVLLSHPIPIVIFYATAYPGEDGDMHFFTDIYGYDKELEDALHHGPPYPKAPIAEKVEADI</sequence>
<organism evidence="9 10">
    <name type="scientific">Terriglobus saanensis (strain ATCC BAA-1853 / DSM 23119 / SP1PR4)</name>
    <dbReference type="NCBI Taxonomy" id="401053"/>
    <lineage>
        <taxon>Bacteria</taxon>
        <taxon>Pseudomonadati</taxon>
        <taxon>Acidobacteriota</taxon>
        <taxon>Terriglobia</taxon>
        <taxon>Terriglobales</taxon>
        <taxon>Acidobacteriaceae</taxon>
        <taxon>Terriglobus</taxon>
    </lineage>
</organism>
<dbReference type="GO" id="GO:0009252">
    <property type="term" value="P:peptidoglycan biosynthetic process"/>
    <property type="evidence" value="ECO:0007669"/>
    <property type="project" value="UniProtKB-UniPathway"/>
</dbReference>
<dbReference type="CDD" id="cd16913">
    <property type="entry name" value="YkuD_like"/>
    <property type="match status" value="1"/>
</dbReference>
<evidence type="ECO:0000313" key="9">
    <source>
        <dbReference type="EMBL" id="ADV84674.1"/>
    </source>
</evidence>
<dbReference type="Gene3D" id="1.10.101.10">
    <property type="entry name" value="PGBD-like superfamily/PGBD"/>
    <property type="match status" value="1"/>
</dbReference>
<keyword evidence="5 7" id="KW-0573">Peptidoglycan synthesis</keyword>
<dbReference type="Pfam" id="PF01471">
    <property type="entry name" value="PG_binding_1"/>
    <property type="match status" value="1"/>
</dbReference>
<reference evidence="9 10" key="1">
    <citation type="journal article" date="2012" name="Stand. Genomic Sci.">
        <title>Complete genome sequence of Terriglobus saanensis type strain SP1PR4(T), an Acidobacteria from tundra soil.</title>
        <authorList>
            <person name="Rawat S.R."/>
            <person name="Mannisto M.K."/>
            <person name="Starovoytov V."/>
            <person name="Goodwin L."/>
            <person name="Nolan M."/>
            <person name="Hauser L."/>
            <person name="Land M."/>
            <person name="Davenport K.W."/>
            <person name="Woyke T."/>
            <person name="Haggblom M.M."/>
        </authorList>
    </citation>
    <scope>NUCLEOTIDE SEQUENCE</scope>
    <source>
        <strain evidence="10">ATCC BAA-1853 / DSM 23119 / SP1PR4</strain>
    </source>
</reference>
<evidence type="ECO:0000256" key="3">
    <source>
        <dbReference type="ARBA" id="ARBA00022679"/>
    </source>
</evidence>
<evidence type="ECO:0000256" key="1">
    <source>
        <dbReference type="ARBA" id="ARBA00004752"/>
    </source>
</evidence>
<dbReference type="Pfam" id="PF03734">
    <property type="entry name" value="YkuD"/>
    <property type="match status" value="1"/>
</dbReference>
<dbReference type="InterPro" id="IPR036366">
    <property type="entry name" value="PGBDSf"/>
</dbReference>
<dbReference type="GO" id="GO:0071555">
    <property type="term" value="P:cell wall organization"/>
    <property type="evidence" value="ECO:0007669"/>
    <property type="project" value="UniProtKB-UniRule"/>
</dbReference>
<name>E8V2X7_TERSS</name>
<dbReference type="InterPro" id="IPR045380">
    <property type="entry name" value="LD_TPept_scaffold_dom"/>
</dbReference>
<dbReference type="PANTHER" id="PTHR41533">
    <property type="entry name" value="L,D-TRANSPEPTIDASE HI_1667-RELATED"/>
    <property type="match status" value="1"/>
</dbReference>
<dbReference type="Pfam" id="PF20142">
    <property type="entry name" value="Scaffold"/>
    <property type="match status" value="1"/>
</dbReference>
<dbReference type="KEGG" id="tsa:AciPR4_3925"/>
<dbReference type="SUPFAM" id="SSF47090">
    <property type="entry name" value="PGBD-like"/>
    <property type="match status" value="1"/>
</dbReference>
<dbReference type="GO" id="GO:0016740">
    <property type="term" value="F:transferase activity"/>
    <property type="evidence" value="ECO:0007669"/>
    <property type="project" value="UniProtKB-KW"/>
</dbReference>
<evidence type="ECO:0000259" key="8">
    <source>
        <dbReference type="PROSITE" id="PS52029"/>
    </source>
</evidence>
<dbReference type="GO" id="GO:0004180">
    <property type="term" value="F:carboxypeptidase activity"/>
    <property type="evidence" value="ECO:0007669"/>
    <property type="project" value="UniProtKB-ARBA"/>
</dbReference>
<comment type="pathway">
    <text evidence="1 7">Cell wall biogenesis; peptidoglycan biosynthesis.</text>
</comment>
<dbReference type="Proteomes" id="UP000006844">
    <property type="component" value="Chromosome"/>
</dbReference>
<dbReference type="GO" id="GO:0008360">
    <property type="term" value="P:regulation of cell shape"/>
    <property type="evidence" value="ECO:0007669"/>
    <property type="project" value="UniProtKB-UniRule"/>
</dbReference>
<feature type="active site" description="Nucleophile" evidence="7">
    <location>
        <position position="472"/>
    </location>
</feature>
<dbReference type="InterPro" id="IPR005490">
    <property type="entry name" value="LD_TPept_cat_dom"/>
</dbReference>
<dbReference type="RefSeq" id="WP_013570404.1">
    <property type="nucleotide sequence ID" value="NC_014963.1"/>
</dbReference>
<keyword evidence="3" id="KW-0808">Transferase</keyword>
<evidence type="ECO:0000256" key="7">
    <source>
        <dbReference type="PROSITE-ProRule" id="PRU01373"/>
    </source>
</evidence>
<feature type="active site" description="Proton donor/acceptor" evidence="7">
    <location>
        <position position="453"/>
    </location>
</feature>
<dbReference type="AlphaFoldDB" id="E8V2X7"/>
<evidence type="ECO:0000313" key="10">
    <source>
        <dbReference type="Proteomes" id="UP000006844"/>
    </source>
</evidence>
<dbReference type="HOGENOM" id="CLU_020360_3_4_0"/>
<accession>E8V2X7</accession>
<keyword evidence="10" id="KW-1185">Reference proteome</keyword>
<dbReference type="InterPro" id="IPR036365">
    <property type="entry name" value="PGBD-like_sf"/>
</dbReference>
<keyword evidence="4 7" id="KW-0133">Cell shape</keyword>
<dbReference type="EMBL" id="CP002467">
    <property type="protein sequence ID" value="ADV84674.1"/>
    <property type="molecule type" value="Genomic_DNA"/>
</dbReference>
<feature type="domain" description="L,D-TPase catalytic" evidence="8">
    <location>
        <begin position="323"/>
        <end position="500"/>
    </location>
</feature>
<dbReference type="InterPro" id="IPR052905">
    <property type="entry name" value="LD-transpeptidase_YkuD-like"/>
</dbReference>
<dbReference type="UniPathway" id="UPA00219"/>
<dbReference type="eggNOG" id="COG2989">
    <property type="taxonomic scope" value="Bacteria"/>
</dbReference>
<proteinExistence type="inferred from homology"/>
<evidence type="ECO:0000256" key="6">
    <source>
        <dbReference type="ARBA" id="ARBA00023316"/>
    </source>
</evidence>
<dbReference type="STRING" id="401053.AciPR4_3925"/>
<dbReference type="OrthoDB" id="9778545at2"/>
<dbReference type="SUPFAM" id="SSF141523">
    <property type="entry name" value="L,D-transpeptidase catalytic domain-like"/>
    <property type="match status" value="1"/>
</dbReference>
<evidence type="ECO:0000256" key="5">
    <source>
        <dbReference type="ARBA" id="ARBA00022984"/>
    </source>
</evidence>
<dbReference type="InterPro" id="IPR038063">
    <property type="entry name" value="Transpep_catalytic_dom"/>
</dbReference>
<keyword evidence="6 7" id="KW-0961">Cell wall biogenesis/degradation</keyword>
<protein>
    <submittedName>
        <fullName evidence="9">ErfK/YbiS/YcfS/YnhG family protein</fullName>
    </submittedName>
</protein>
<dbReference type="PROSITE" id="PS52029">
    <property type="entry name" value="LD_TPASE"/>
    <property type="match status" value="1"/>
</dbReference>